<proteinExistence type="predicted"/>
<keyword evidence="2" id="KW-1185">Reference proteome</keyword>
<dbReference type="EMBL" id="CM004399">
    <property type="protein sequence ID" value="KAG8641265.1"/>
    <property type="molecule type" value="Genomic_DNA"/>
</dbReference>
<reference evidence="2" key="1">
    <citation type="journal article" date="2016" name="Nat. Biotechnol.">
        <title>Sequencing wild and cultivated cassava and related species reveals extensive interspecific hybridization and genetic diversity.</title>
        <authorList>
            <person name="Bredeson J.V."/>
            <person name="Lyons J.B."/>
            <person name="Prochnik S.E."/>
            <person name="Wu G.A."/>
            <person name="Ha C.M."/>
            <person name="Edsinger-Gonzales E."/>
            <person name="Grimwood J."/>
            <person name="Schmutz J."/>
            <person name="Rabbi I.Y."/>
            <person name="Egesi C."/>
            <person name="Nauluvula P."/>
            <person name="Lebot V."/>
            <person name="Ndunguru J."/>
            <person name="Mkamilo G."/>
            <person name="Bart R.S."/>
            <person name="Setter T.L."/>
            <person name="Gleadow R.M."/>
            <person name="Kulakow P."/>
            <person name="Ferguson M.E."/>
            <person name="Rounsley S."/>
            <person name="Rokhsar D.S."/>
        </authorList>
    </citation>
    <scope>NUCLEOTIDE SEQUENCE [LARGE SCALE GENOMIC DNA]</scope>
    <source>
        <strain evidence="2">cv. AM560-2</strain>
    </source>
</reference>
<name>A0ACB7GMT4_MANES</name>
<accession>A0ACB7GMT4</accession>
<evidence type="ECO:0000313" key="1">
    <source>
        <dbReference type="EMBL" id="KAG8641265.1"/>
    </source>
</evidence>
<sequence length="84" mass="9542">MRRLMEASKSDVFWKPSDNCTIGFFSKETKWENAQPAYSGMSSGDKLRECFWHENSYLSCDGPLSRWGVACLVIGDGSRNVGRR</sequence>
<comment type="caution">
    <text evidence="1">The sequence shown here is derived from an EMBL/GenBank/DDBJ whole genome shotgun (WGS) entry which is preliminary data.</text>
</comment>
<evidence type="ECO:0000313" key="2">
    <source>
        <dbReference type="Proteomes" id="UP000091857"/>
    </source>
</evidence>
<gene>
    <name evidence="1" type="ORF">MANES_13G128250v8</name>
</gene>
<dbReference type="Proteomes" id="UP000091857">
    <property type="component" value="Chromosome 13"/>
</dbReference>
<organism evidence="1 2">
    <name type="scientific">Manihot esculenta</name>
    <name type="common">Cassava</name>
    <name type="synonym">Jatropha manihot</name>
    <dbReference type="NCBI Taxonomy" id="3983"/>
    <lineage>
        <taxon>Eukaryota</taxon>
        <taxon>Viridiplantae</taxon>
        <taxon>Streptophyta</taxon>
        <taxon>Embryophyta</taxon>
        <taxon>Tracheophyta</taxon>
        <taxon>Spermatophyta</taxon>
        <taxon>Magnoliopsida</taxon>
        <taxon>eudicotyledons</taxon>
        <taxon>Gunneridae</taxon>
        <taxon>Pentapetalae</taxon>
        <taxon>rosids</taxon>
        <taxon>fabids</taxon>
        <taxon>Malpighiales</taxon>
        <taxon>Euphorbiaceae</taxon>
        <taxon>Crotonoideae</taxon>
        <taxon>Manihoteae</taxon>
        <taxon>Manihot</taxon>
    </lineage>
</organism>
<protein>
    <submittedName>
        <fullName evidence="1">Uncharacterized protein</fullName>
    </submittedName>
</protein>